<dbReference type="PANTHER" id="PTHR30442">
    <property type="entry name" value="IRON III DICITRATE TRANSPORT PROTEIN FECA"/>
    <property type="match status" value="1"/>
</dbReference>
<keyword evidence="13" id="KW-1185">Reference proteome</keyword>
<evidence type="ECO:0000256" key="5">
    <source>
        <dbReference type="ARBA" id="ARBA00023077"/>
    </source>
</evidence>
<evidence type="ECO:0000313" key="12">
    <source>
        <dbReference type="EMBL" id="GJM62328.1"/>
    </source>
</evidence>
<keyword evidence="5 9" id="KW-0798">TonB box</keyword>
<evidence type="ECO:0000256" key="2">
    <source>
        <dbReference type="ARBA" id="ARBA00022448"/>
    </source>
</evidence>
<sequence>MPSKNKLQFTYDMDKRLQKGALLMLALFFTTFAALAQVSIKGKVTEANKNGLPGVTVKLGTNGAVTNEDGVFTFESVEAGKHLLTISSVGYETQKQVVVVKKRPVENLNFVLAASTTDLANVTVYGGSLTRSGKAIEDIPGSTHYLSPEELAVFNYTDVNNVLAFIPGVNMVQEDGWGLRPNIGIRGTGSERSSKITLMEDGILVAPAPYTAPAAYYFPSAGRMQAFEVLKGASQIKYGPNTTGGAFNMVSTPIPTQFSGMLNANVGSYGMKNVHAHAGTSTEHFGLLVETFQQSADGFKNLPNGDPTGFNKSDYMVKGRINTGKEAKIYQALSFKIGYNEEVSNETYLGLTDADFEADPFQRYAASAKDKMETSQQLYSLEHVIEPTDFLSVTTTLYRTEFARNWYKLNKVNGNGISGIMGNPADFQQEYLWLTGQQDSPDDIFEVKANNRTYYAQGIQSRLNAYFETGNIKHAPEIGIRYHEDGLDRFQWVDDYKMTGGELMMTTKGQPGTDSNRLEDAYAFSGYFQYGLTLGNLSLIPGIRYENIYQTKNDYGKNDVERSGADLKKSSNAVAVLLPGIGAEYKISGLLSTFAGVHKGFSPPGSKEDTNPEESVNYELGIRANSSAWNLSVVYFYNDYQNLLGADLSGNGGTGSGELFNGGQVHSQGLELEAVGNLLHQVSTHFKLPVFFTYSYTSARFQNDFESDFEPWGTVTAGDYLPYVAPHQLALSLGLEHRKFSINMATKYQSAMRTIAGQGDLEPTQSTDEIMTMDLSAHYFWGNNVEFYANWNNITNATYVVSRRPAGVRPNMPSVVMAGVKLTF</sequence>
<evidence type="ECO:0000256" key="1">
    <source>
        <dbReference type="ARBA" id="ARBA00004571"/>
    </source>
</evidence>
<dbReference type="Gene3D" id="2.40.170.20">
    <property type="entry name" value="TonB-dependent receptor, beta-barrel domain"/>
    <property type="match status" value="1"/>
</dbReference>
<evidence type="ECO:0000256" key="9">
    <source>
        <dbReference type="RuleBase" id="RU003357"/>
    </source>
</evidence>
<feature type="domain" description="TonB-dependent receptor plug" evidence="11">
    <location>
        <begin position="136"/>
        <end position="246"/>
    </location>
</feature>
<dbReference type="InterPro" id="IPR012910">
    <property type="entry name" value="Plug_dom"/>
</dbReference>
<dbReference type="InterPro" id="IPR008969">
    <property type="entry name" value="CarboxyPept-like_regulatory"/>
</dbReference>
<reference evidence="12 13" key="1">
    <citation type="submission" date="2021-12" db="EMBL/GenBank/DDBJ databases">
        <title>Genome sequencing of bacteria with rrn-lacking chromosome and rrn-plasmid.</title>
        <authorList>
            <person name="Anda M."/>
            <person name="Iwasaki W."/>
        </authorList>
    </citation>
    <scope>NUCLEOTIDE SEQUENCE [LARGE SCALE GENOMIC DNA]</scope>
    <source>
        <strain evidence="12 13">NBRC 15940</strain>
    </source>
</reference>
<comment type="subcellular location">
    <subcellularLocation>
        <location evidence="1 8">Cell outer membrane</location>
        <topology evidence="1 8">Multi-pass membrane protein</topology>
    </subcellularLocation>
</comment>
<protein>
    <submittedName>
        <fullName evidence="12">TonB-dependent receptor</fullName>
    </submittedName>
</protein>
<dbReference type="EMBL" id="BQKE01000001">
    <property type="protein sequence ID" value="GJM62328.1"/>
    <property type="molecule type" value="Genomic_DNA"/>
</dbReference>
<keyword evidence="3 8" id="KW-1134">Transmembrane beta strand</keyword>
<dbReference type="Pfam" id="PF00593">
    <property type="entry name" value="TonB_dep_Rec_b-barrel"/>
    <property type="match status" value="1"/>
</dbReference>
<dbReference type="InterPro" id="IPR000531">
    <property type="entry name" value="Beta-barrel_TonB"/>
</dbReference>
<evidence type="ECO:0000256" key="6">
    <source>
        <dbReference type="ARBA" id="ARBA00023136"/>
    </source>
</evidence>
<evidence type="ECO:0000256" key="3">
    <source>
        <dbReference type="ARBA" id="ARBA00022452"/>
    </source>
</evidence>
<dbReference type="Proteomes" id="UP001310022">
    <property type="component" value="Unassembled WGS sequence"/>
</dbReference>
<evidence type="ECO:0000259" key="11">
    <source>
        <dbReference type="Pfam" id="PF07715"/>
    </source>
</evidence>
<evidence type="ECO:0000256" key="8">
    <source>
        <dbReference type="PROSITE-ProRule" id="PRU01360"/>
    </source>
</evidence>
<dbReference type="InterPro" id="IPR037066">
    <property type="entry name" value="Plug_dom_sf"/>
</dbReference>
<dbReference type="GO" id="GO:0009279">
    <property type="term" value="C:cell outer membrane"/>
    <property type="evidence" value="ECO:0007669"/>
    <property type="project" value="UniProtKB-SubCell"/>
</dbReference>
<evidence type="ECO:0000256" key="4">
    <source>
        <dbReference type="ARBA" id="ARBA00022692"/>
    </source>
</evidence>
<keyword evidence="4 8" id="KW-0812">Transmembrane</keyword>
<evidence type="ECO:0000259" key="10">
    <source>
        <dbReference type="Pfam" id="PF00593"/>
    </source>
</evidence>
<dbReference type="Pfam" id="PF07715">
    <property type="entry name" value="Plug"/>
    <property type="match status" value="1"/>
</dbReference>
<evidence type="ECO:0000313" key="13">
    <source>
        <dbReference type="Proteomes" id="UP001310022"/>
    </source>
</evidence>
<keyword evidence="6 8" id="KW-0472">Membrane</keyword>
<organism evidence="12 13">
    <name type="scientific">Persicobacter diffluens</name>
    <dbReference type="NCBI Taxonomy" id="981"/>
    <lineage>
        <taxon>Bacteria</taxon>
        <taxon>Pseudomonadati</taxon>
        <taxon>Bacteroidota</taxon>
        <taxon>Cytophagia</taxon>
        <taxon>Cytophagales</taxon>
        <taxon>Persicobacteraceae</taxon>
        <taxon>Persicobacter</taxon>
    </lineage>
</organism>
<comment type="caution">
    <text evidence="12">The sequence shown here is derived from an EMBL/GenBank/DDBJ whole genome shotgun (WGS) entry which is preliminary data.</text>
</comment>
<dbReference type="SUPFAM" id="SSF56935">
    <property type="entry name" value="Porins"/>
    <property type="match status" value="1"/>
</dbReference>
<evidence type="ECO:0000256" key="7">
    <source>
        <dbReference type="ARBA" id="ARBA00023237"/>
    </source>
</evidence>
<accession>A0AAN4W0F6</accession>
<dbReference type="PANTHER" id="PTHR30442:SF0">
    <property type="entry name" value="FE(3+) DICITRATE TRANSPORT PROTEIN FECA"/>
    <property type="match status" value="1"/>
</dbReference>
<dbReference type="GO" id="GO:0033214">
    <property type="term" value="P:siderophore-iron import into cell"/>
    <property type="evidence" value="ECO:0007669"/>
    <property type="project" value="TreeGrafter"/>
</dbReference>
<gene>
    <name evidence="12" type="ORF">PEDI_28800</name>
</gene>
<name>A0AAN4W0F6_9BACT</name>
<dbReference type="SUPFAM" id="SSF49464">
    <property type="entry name" value="Carboxypeptidase regulatory domain-like"/>
    <property type="match status" value="1"/>
</dbReference>
<dbReference type="Pfam" id="PF13715">
    <property type="entry name" value="CarbopepD_reg_2"/>
    <property type="match status" value="1"/>
</dbReference>
<dbReference type="Gene3D" id="2.60.40.1120">
    <property type="entry name" value="Carboxypeptidase-like, regulatory domain"/>
    <property type="match status" value="1"/>
</dbReference>
<dbReference type="PROSITE" id="PS52016">
    <property type="entry name" value="TONB_DEPENDENT_REC_3"/>
    <property type="match status" value="1"/>
</dbReference>
<proteinExistence type="inferred from homology"/>
<dbReference type="InterPro" id="IPR036942">
    <property type="entry name" value="Beta-barrel_TonB_sf"/>
</dbReference>
<keyword evidence="2 8" id="KW-0813">Transport</keyword>
<dbReference type="AlphaFoldDB" id="A0AAN4W0F6"/>
<feature type="domain" description="TonB-dependent receptor-like beta-barrel" evidence="10">
    <location>
        <begin position="369"/>
        <end position="794"/>
    </location>
</feature>
<dbReference type="Gene3D" id="2.170.130.10">
    <property type="entry name" value="TonB-dependent receptor, plug domain"/>
    <property type="match status" value="1"/>
</dbReference>
<keyword evidence="7 8" id="KW-0998">Cell outer membrane</keyword>
<keyword evidence="12" id="KW-0675">Receptor</keyword>
<dbReference type="InterPro" id="IPR039426">
    <property type="entry name" value="TonB-dep_rcpt-like"/>
</dbReference>
<comment type="similarity">
    <text evidence="8 9">Belongs to the TonB-dependent receptor family.</text>
</comment>